<dbReference type="AlphaFoldDB" id="A0A371EDK6"/>
<evidence type="ECO:0000313" key="2">
    <source>
        <dbReference type="Proteomes" id="UP000257109"/>
    </source>
</evidence>
<dbReference type="EMBL" id="QJKJ01014554">
    <property type="protein sequence ID" value="RDX64108.1"/>
    <property type="molecule type" value="Genomic_DNA"/>
</dbReference>
<reference evidence="1" key="1">
    <citation type="submission" date="2018-05" db="EMBL/GenBank/DDBJ databases">
        <title>Draft genome of Mucuna pruriens seed.</title>
        <authorList>
            <person name="Nnadi N.E."/>
            <person name="Vos R."/>
            <person name="Hasami M.H."/>
            <person name="Devisetty U.K."/>
            <person name="Aguiy J.C."/>
        </authorList>
    </citation>
    <scope>NUCLEOTIDE SEQUENCE [LARGE SCALE GENOMIC DNA]</scope>
    <source>
        <strain evidence="1">JCA_2017</strain>
    </source>
</reference>
<feature type="non-terminal residue" evidence="1">
    <location>
        <position position="1"/>
    </location>
</feature>
<evidence type="ECO:0000313" key="1">
    <source>
        <dbReference type="EMBL" id="RDX64108.1"/>
    </source>
</evidence>
<dbReference type="OrthoDB" id="1712839at2759"/>
<comment type="caution">
    <text evidence="1">The sequence shown here is derived from an EMBL/GenBank/DDBJ whole genome shotgun (WGS) entry which is preliminary data.</text>
</comment>
<protein>
    <submittedName>
        <fullName evidence="1">Uncharacterized protein</fullName>
    </submittedName>
</protein>
<keyword evidence="2" id="KW-1185">Reference proteome</keyword>
<gene>
    <name evidence="1" type="ORF">CR513_57381</name>
</gene>
<name>A0A371EDK6_MUCPR</name>
<accession>A0A371EDK6</accession>
<sequence>METPKDSSNIINILVLEELSGCKYSYLISLVAHEGLNLHLMDVDAAHLYDSLDNDIYMKLSKGFKL</sequence>
<organism evidence="1 2">
    <name type="scientific">Mucuna pruriens</name>
    <name type="common">Velvet bean</name>
    <name type="synonym">Dolichos pruriens</name>
    <dbReference type="NCBI Taxonomy" id="157652"/>
    <lineage>
        <taxon>Eukaryota</taxon>
        <taxon>Viridiplantae</taxon>
        <taxon>Streptophyta</taxon>
        <taxon>Embryophyta</taxon>
        <taxon>Tracheophyta</taxon>
        <taxon>Spermatophyta</taxon>
        <taxon>Magnoliopsida</taxon>
        <taxon>eudicotyledons</taxon>
        <taxon>Gunneridae</taxon>
        <taxon>Pentapetalae</taxon>
        <taxon>rosids</taxon>
        <taxon>fabids</taxon>
        <taxon>Fabales</taxon>
        <taxon>Fabaceae</taxon>
        <taxon>Papilionoideae</taxon>
        <taxon>50 kb inversion clade</taxon>
        <taxon>NPAAA clade</taxon>
        <taxon>indigoferoid/millettioid clade</taxon>
        <taxon>Phaseoleae</taxon>
        <taxon>Mucuna</taxon>
    </lineage>
</organism>
<dbReference type="Proteomes" id="UP000257109">
    <property type="component" value="Unassembled WGS sequence"/>
</dbReference>
<proteinExistence type="predicted"/>